<organism evidence="1 2">
    <name type="scientific">Desulfovibrio intestinalis</name>
    <dbReference type="NCBI Taxonomy" id="58621"/>
    <lineage>
        <taxon>Bacteria</taxon>
        <taxon>Pseudomonadati</taxon>
        <taxon>Thermodesulfobacteriota</taxon>
        <taxon>Desulfovibrionia</taxon>
        <taxon>Desulfovibrionales</taxon>
        <taxon>Desulfovibrionaceae</taxon>
        <taxon>Desulfovibrio</taxon>
    </lineage>
</organism>
<evidence type="ECO:0000313" key="2">
    <source>
        <dbReference type="Proteomes" id="UP000539075"/>
    </source>
</evidence>
<evidence type="ECO:0000313" key="1">
    <source>
        <dbReference type="EMBL" id="MBB5143042.1"/>
    </source>
</evidence>
<gene>
    <name evidence="1" type="ORF">HNQ38_001130</name>
</gene>
<proteinExistence type="predicted"/>
<comment type="caution">
    <text evidence="1">The sequence shown here is derived from an EMBL/GenBank/DDBJ whole genome shotgun (WGS) entry which is preliminary data.</text>
</comment>
<dbReference type="Proteomes" id="UP000539075">
    <property type="component" value="Unassembled WGS sequence"/>
</dbReference>
<dbReference type="RefSeq" id="WP_183718415.1">
    <property type="nucleotide sequence ID" value="NZ_JACHGO010000003.1"/>
</dbReference>
<reference evidence="1 2" key="1">
    <citation type="submission" date="2020-08" db="EMBL/GenBank/DDBJ databases">
        <title>Genomic Encyclopedia of Type Strains, Phase IV (KMG-IV): sequencing the most valuable type-strain genomes for metagenomic binning, comparative biology and taxonomic classification.</title>
        <authorList>
            <person name="Goeker M."/>
        </authorList>
    </citation>
    <scope>NUCLEOTIDE SEQUENCE [LARGE SCALE GENOMIC DNA]</scope>
    <source>
        <strain evidence="1 2">DSM 11275</strain>
    </source>
</reference>
<name>A0A7W8FGR0_9BACT</name>
<dbReference type="AlphaFoldDB" id="A0A7W8FGR0"/>
<dbReference type="EMBL" id="JACHGO010000003">
    <property type="protein sequence ID" value="MBB5143042.1"/>
    <property type="molecule type" value="Genomic_DNA"/>
</dbReference>
<keyword evidence="2" id="KW-1185">Reference proteome</keyword>
<protein>
    <submittedName>
        <fullName evidence="1">Uncharacterized protein</fullName>
    </submittedName>
</protein>
<sequence length="1265" mass="139900">MFEVTGEDISNLNDVDLRTLVVKLCEAELRRVDLPVSALTAGGDQNAPDGGLDVRIALNEQDKQTDFIPRSNTGFQVKVPDMPRSAILEEMAPDGNLRPVIQELAHKQGAYVIVSSHGSTADRPLQNRVLAMQETVGGVPDLPPIHLDFYDRDRLATWVRQYPGVSLWVQTQLGKSTSGWQGYGNWSGRSEQIGTKYMLDEKCRLYDAQDPKGGKLTVEKGVNRLREVLVNPKGIVRLIGLSGVGKTRFVEALFDSSVGEKALDPAVVVYTDIAAEPSPSPRDMIHRFAQSAQRAIIVVDNCPPSTHHELAKISASALSSVSLLTVEYDVGEDEPEGTEVFRLEGASGDVIENIIEKVAPHISQVNRRRISEFSGGNFRIALVLAKSIDRSESVAKLSDNDLFSRLFRQRRSENSDLLRAAEVCSLVYSFNGEVAEGQEAELPILAKLAELSVPELFRNVQELKERELVQQRSKWRAVLPHALANKLAQRALERTMLSVISDALVFEGPERLLKSFSRRIGYLHHSENAQRLVTQWLSEGSLLGQVNKLNPLELDMLRNVAPVNPEATLAALERSLGIPGGVEGITPLSERRYKIAALIANLAFDAGLFERASALLARFVIAEAATQKFNSTRGVFDGLFQLYLSGTHASVQQRLNCIDTLLSSPNTRSQTVGLGALERMLEPYHFSSTRNFEFGARPRDFGWEPTTHEAVGWFRAVLMFVLQKIISGHKCTCQLKSLVATNFRGILTKWGMLNELEELAEKIIECESWPDGWLRVREVIKDSAAKMQPEVLERIKRIENLLRPKDLLEQSKACVLLPQWSSFEFSEVVSGAEKKDFQTSFSKVDTISEELGKVVAVTPDVFSQLLPDLVKDSHGRGVAFGIGLAQGATNLHEMWEVLKTAFTTAPELVQTPMVLRGFLIGASQRSLKIVSSFLDSAVSDPALGKVFPFLQCAVEIGSRGGQRLLESLPLGIVPLWGYKYLCTGGVTASIPNAQLKQFLIELSHRPSGCAVAIEILVMRIYPLKGASLSVPQEFISCGCELLLRYDFTDVVPNDVSNICEILKVCLASQGGGGLAQKICLNLIHSISDGQTSFSKCSRIIEELFEATPLIALDVFIPPKGDKRVRLLYEFWQNKGIALRRVQPAVLIDWANEEPKIRFPELAEAIDLFVSADSSSSIAISPEALQLISAAPDKSIVLAGLEKSFDSISWCGSLSEAYDMRRSALRPLKNHLSEVVVSWACEWDANLIRRAEAERSRERAEDERFE</sequence>
<accession>A0A7W8FGR0</accession>